<dbReference type="RefSeq" id="WP_206723407.1">
    <property type="nucleotide sequence ID" value="NZ_CP071090.1"/>
</dbReference>
<proteinExistence type="predicted"/>
<sequence length="297" mass="33214">MRPFRLAESRLAVPGVIGVRSPSSLSFGTTVHVLTGSDAGFPEAQPLAEWKSDVALVDARTLPTELRKQADIRLPEEERAEFEVYLWEMAELDAEFSPDTRELKALALDQLSRLTSLDAQTRHFLESHGQAYWQAGYTRHSDTLWVHRVGGDAPFKAWVNWHEAVREDETPKVPGWLSQETWVDLQRVRWADRVLRALSGGVVTEAALLLAHSYKGSRSLLDDDLTQAGIEAAERMASDADEVEIPLHGPARRVRLPGFTMKVWEVHPLDLKPGEIAPTHETHVPAEDAWVLVKNAG</sequence>
<evidence type="ECO:0000313" key="1">
    <source>
        <dbReference type="EMBL" id="QSQ21830.1"/>
    </source>
</evidence>
<organism evidence="1 2">
    <name type="scientific">Pyxidicoccus parkwayensis</name>
    <dbReference type="NCBI Taxonomy" id="2813578"/>
    <lineage>
        <taxon>Bacteria</taxon>
        <taxon>Pseudomonadati</taxon>
        <taxon>Myxococcota</taxon>
        <taxon>Myxococcia</taxon>
        <taxon>Myxococcales</taxon>
        <taxon>Cystobacterineae</taxon>
        <taxon>Myxococcaceae</taxon>
        <taxon>Pyxidicoccus</taxon>
    </lineage>
</organism>
<gene>
    <name evidence="1" type="ORF">JY651_42900</name>
</gene>
<dbReference type="Proteomes" id="UP000662747">
    <property type="component" value="Chromosome"/>
</dbReference>
<name>A0ABX7NSS0_9BACT</name>
<protein>
    <submittedName>
        <fullName evidence="1">Uncharacterized protein</fullName>
    </submittedName>
</protein>
<reference evidence="1 2" key="1">
    <citation type="submission" date="2021-02" db="EMBL/GenBank/DDBJ databases">
        <title>De Novo genome assembly of isolated myxobacteria.</title>
        <authorList>
            <person name="Stevens D.C."/>
        </authorList>
    </citation>
    <scope>NUCLEOTIDE SEQUENCE [LARGE SCALE GENOMIC DNA]</scope>
    <source>
        <strain evidence="2">SCPEA02</strain>
    </source>
</reference>
<evidence type="ECO:0000313" key="2">
    <source>
        <dbReference type="Proteomes" id="UP000662747"/>
    </source>
</evidence>
<dbReference type="EMBL" id="CP071090">
    <property type="protein sequence ID" value="QSQ21830.1"/>
    <property type="molecule type" value="Genomic_DNA"/>
</dbReference>
<keyword evidence="2" id="KW-1185">Reference proteome</keyword>
<accession>A0ABX7NSS0</accession>